<proteinExistence type="predicted"/>
<evidence type="ECO:0000313" key="1">
    <source>
        <dbReference type="EMBL" id="MQX36603.1"/>
    </source>
</evidence>
<name>A0A7X1ZE01_9PROT</name>
<dbReference type="RefSeq" id="WP_153343245.1">
    <property type="nucleotide sequence ID" value="NZ_WIVE01000022.1"/>
</dbReference>
<dbReference type="OrthoDB" id="7605551at2"/>
<sequence>MADVKVGNIVEFGGNVTTLLSIKPGAERDMEKALGYAEGRLSKGYFVLLLRQLPAHDDFKLAGYSYFSGGRIGKPRMVAEKDTLREHLQEKVLREHGLDGVLHRKRIAREGMSVTGRHRIAKVLPVIRHDSSKPPAQQYPVGGGVPQFELTRPRKFLVALEVTADGTAIARDFEVNVKTGGYEARRRLRVYMENA</sequence>
<keyword evidence="2" id="KW-1185">Reference proteome</keyword>
<reference evidence="1 2" key="1">
    <citation type="submission" date="2019-10" db="EMBL/GenBank/DDBJ databases">
        <title>Draft whole-genome sequence of the purple nonsulfur photosynthetic bacterium Roseospira navarrensis DSM 15114.</title>
        <authorList>
            <person name="Kyndt J.A."/>
            <person name="Meyer T.E."/>
        </authorList>
    </citation>
    <scope>NUCLEOTIDE SEQUENCE [LARGE SCALE GENOMIC DNA]</scope>
    <source>
        <strain evidence="1 2">DSM 15114</strain>
    </source>
</reference>
<protein>
    <submittedName>
        <fullName evidence="1">Uncharacterized protein</fullName>
    </submittedName>
</protein>
<comment type="caution">
    <text evidence="1">The sequence shown here is derived from an EMBL/GenBank/DDBJ whole genome shotgun (WGS) entry which is preliminary data.</text>
</comment>
<gene>
    <name evidence="1" type="ORF">GHC57_08745</name>
</gene>
<dbReference type="AlphaFoldDB" id="A0A7X1ZE01"/>
<evidence type="ECO:0000313" key="2">
    <source>
        <dbReference type="Proteomes" id="UP000434582"/>
    </source>
</evidence>
<dbReference type="Proteomes" id="UP000434582">
    <property type="component" value="Unassembled WGS sequence"/>
</dbReference>
<organism evidence="1 2">
    <name type="scientific">Roseospira navarrensis</name>
    <dbReference type="NCBI Taxonomy" id="140058"/>
    <lineage>
        <taxon>Bacteria</taxon>
        <taxon>Pseudomonadati</taxon>
        <taxon>Pseudomonadota</taxon>
        <taxon>Alphaproteobacteria</taxon>
        <taxon>Rhodospirillales</taxon>
        <taxon>Rhodospirillaceae</taxon>
        <taxon>Roseospira</taxon>
    </lineage>
</organism>
<dbReference type="EMBL" id="WIVE01000022">
    <property type="protein sequence ID" value="MQX36603.1"/>
    <property type="molecule type" value="Genomic_DNA"/>
</dbReference>
<accession>A0A7X1ZE01</accession>